<reference evidence="1" key="1">
    <citation type="submission" date="2024-03" db="EMBL/GenBank/DDBJ databases">
        <title>Novel Streptomyces species of biotechnological and ecological value are a feature of Machair soil.</title>
        <authorList>
            <person name="Prole J.R."/>
            <person name="Goodfellow M."/>
            <person name="Allenby N."/>
            <person name="Ward A.C."/>
        </authorList>
    </citation>
    <scope>NUCLEOTIDE SEQUENCE</scope>
    <source>
        <strain evidence="1">MS2.AVA.5</strain>
    </source>
</reference>
<evidence type="ECO:0000313" key="2">
    <source>
        <dbReference type="Proteomes" id="UP001377168"/>
    </source>
</evidence>
<keyword evidence="2" id="KW-1185">Reference proteome</keyword>
<evidence type="ECO:0000313" key="1">
    <source>
        <dbReference type="EMBL" id="MEJ8636597.1"/>
    </source>
</evidence>
<accession>A0ACC6Q056</accession>
<name>A0ACC6Q056_9ACTN</name>
<proteinExistence type="predicted"/>
<sequence length="154" mass="15977">MAAADGPDDRIVVGVDGSPPSYAALRWAMGQARLTDSLVEALIGWDYPVAGGWPALQLADHLENAFGRTLAAAVERVAADVPGARIRQTVVDQYAARALLAAAQGAQLLVVGNRGHGGFTEALLGSVSQHCVHLSSCPVVVVRGTSSVPDPDRE</sequence>
<comment type="caution">
    <text evidence="1">The sequence shown here is derived from an EMBL/GenBank/DDBJ whole genome shotgun (WGS) entry which is preliminary data.</text>
</comment>
<dbReference type="Proteomes" id="UP001377168">
    <property type="component" value="Unassembled WGS sequence"/>
</dbReference>
<dbReference type="EMBL" id="JBBKAJ010000022">
    <property type="protein sequence ID" value="MEJ8636597.1"/>
    <property type="molecule type" value="Genomic_DNA"/>
</dbReference>
<gene>
    <name evidence="1" type="ORF">WKI67_24860</name>
</gene>
<organism evidence="1 2">
    <name type="scientific">Streptomyces achmelvichensis</name>
    <dbReference type="NCBI Taxonomy" id="3134111"/>
    <lineage>
        <taxon>Bacteria</taxon>
        <taxon>Bacillati</taxon>
        <taxon>Actinomycetota</taxon>
        <taxon>Actinomycetes</taxon>
        <taxon>Kitasatosporales</taxon>
        <taxon>Streptomycetaceae</taxon>
        <taxon>Streptomyces</taxon>
    </lineage>
</organism>
<protein>
    <submittedName>
        <fullName evidence="1">Universal stress protein</fullName>
    </submittedName>
</protein>